<protein>
    <recommendedName>
        <fullName evidence="4">DUF222 domain-containing protein</fullName>
    </recommendedName>
</protein>
<feature type="compositionally biased region" description="Pro residues" evidence="1">
    <location>
        <begin position="76"/>
        <end position="89"/>
    </location>
</feature>
<feature type="region of interest" description="Disordered" evidence="1">
    <location>
        <begin position="65"/>
        <end position="98"/>
    </location>
</feature>
<name>A0ABT3CEN9_9MYCO</name>
<evidence type="ECO:0000313" key="2">
    <source>
        <dbReference type="EMBL" id="MCV7227861.1"/>
    </source>
</evidence>
<reference evidence="2 3" key="1">
    <citation type="journal article" date="2022" name="BMC Genomics">
        <title>Comparative genome analysis of mycobacteria focusing on tRNA and non-coding RNA.</title>
        <authorList>
            <person name="Behra P.R.K."/>
            <person name="Pettersson B.M.F."/>
            <person name="Ramesh M."/>
            <person name="Das S."/>
            <person name="Dasgupta S."/>
            <person name="Kirsebom L.A."/>
        </authorList>
    </citation>
    <scope>NUCLEOTIDE SEQUENCE [LARGE SCALE GENOMIC DNA]</scope>
    <source>
        <strain evidence="2 3">DSM 44078</strain>
    </source>
</reference>
<gene>
    <name evidence="2" type="ORF">H7J73_17735</name>
</gene>
<dbReference type="EMBL" id="JACKTY010000031">
    <property type="protein sequence ID" value="MCV7227861.1"/>
    <property type="molecule type" value="Genomic_DNA"/>
</dbReference>
<proteinExistence type="predicted"/>
<dbReference type="RefSeq" id="WP_264068897.1">
    <property type="nucleotide sequence ID" value="NZ_JACKTY010000031.1"/>
</dbReference>
<accession>A0ABT3CEN9</accession>
<evidence type="ECO:0000256" key="1">
    <source>
        <dbReference type="SAM" id="MobiDB-lite"/>
    </source>
</evidence>
<comment type="caution">
    <text evidence="2">The sequence shown here is derived from an EMBL/GenBank/DDBJ whole genome shotgun (WGS) entry which is preliminary data.</text>
</comment>
<sequence length="98" mass="10738">MVTRHEDPVFAALNAVDAAVDTLLSAEVSSRSTREQVQLLRRLEIIASRLPAVGHRLLSALRETATPPSWVTRWPPRSPTPCTSPPTSHPPRGENPGR</sequence>
<dbReference type="Proteomes" id="UP001526201">
    <property type="component" value="Unassembled WGS sequence"/>
</dbReference>
<organism evidence="2 3">
    <name type="scientific">Mycolicibacterium komossense</name>
    <dbReference type="NCBI Taxonomy" id="1779"/>
    <lineage>
        <taxon>Bacteria</taxon>
        <taxon>Bacillati</taxon>
        <taxon>Actinomycetota</taxon>
        <taxon>Actinomycetes</taxon>
        <taxon>Mycobacteriales</taxon>
        <taxon>Mycobacteriaceae</taxon>
        <taxon>Mycolicibacterium</taxon>
    </lineage>
</organism>
<evidence type="ECO:0000313" key="3">
    <source>
        <dbReference type="Proteomes" id="UP001526201"/>
    </source>
</evidence>
<evidence type="ECO:0008006" key="4">
    <source>
        <dbReference type="Google" id="ProtNLM"/>
    </source>
</evidence>
<keyword evidence="3" id="KW-1185">Reference proteome</keyword>